<dbReference type="RefSeq" id="XP_046071553.1">
    <property type="nucleotide sequence ID" value="XM_046209775.1"/>
</dbReference>
<dbReference type="Pfam" id="PF11951">
    <property type="entry name" value="Fungal_trans_2"/>
    <property type="match status" value="1"/>
</dbReference>
<feature type="compositionally biased region" description="Basic residues" evidence="3">
    <location>
        <begin position="17"/>
        <end position="27"/>
    </location>
</feature>
<gene>
    <name evidence="4" type="ORF">BGW36DRAFT_189158</name>
</gene>
<dbReference type="GeneID" id="70240062"/>
<organism evidence="4 5">
    <name type="scientific">Talaromyces proteolyticus</name>
    <dbReference type="NCBI Taxonomy" id="1131652"/>
    <lineage>
        <taxon>Eukaryota</taxon>
        <taxon>Fungi</taxon>
        <taxon>Dikarya</taxon>
        <taxon>Ascomycota</taxon>
        <taxon>Pezizomycotina</taxon>
        <taxon>Eurotiomycetes</taxon>
        <taxon>Eurotiomycetidae</taxon>
        <taxon>Eurotiales</taxon>
        <taxon>Trichocomaceae</taxon>
        <taxon>Talaromyces</taxon>
        <taxon>Talaromyces sect. Bacilispori</taxon>
    </lineage>
</organism>
<comment type="subcellular location">
    <subcellularLocation>
        <location evidence="1">Nucleus</location>
    </subcellularLocation>
</comment>
<evidence type="ECO:0000313" key="5">
    <source>
        <dbReference type="Proteomes" id="UP001201262"/>
    </source>
</evidence>
<sequence length="523" mass="60218">MPERHLSWQPGFSLSRKPAKRPTTRRTNRGEARIACKPLQLEFIIERPNRNHETNKSSSVTNCSYSKALLGPTTAYQANFGSNVTACEETRHSTETPFRPLGDESLIRNDDSCDVVTTHKKSSYPISIPPTVLYNNLFQRFQPILDRYNDDFCKIPLTTDLRANPFQYRKDLDPEPACLVHAVMGLAGHHVESRSSQSHRHVALQMLREGLSIYSDARDCYSMLDTIIIIFSLDETQSALGNWKTHLLGAYGLLEACGGFENWTMSSRLEVQIGLLTWWDAIISLVSREVCVFPYTYFEAIQSNNSGPNREWDYFGLCGCPLSLVKIVMRLARLSAKEQISDSVEQIELYTSVISGIEQSLEAWNYTSHESTFDSEESMHQDQDRMHCSEAWRNGLLLYIYRVFYWKPGSDVPMRILYRARVIVDHIFACRDENMVSRQALLPLIFAGCELTEASLRQKIIKRCSVWNDRTRYYIFSSAIPLLEEVWAEQEKRGFENVWWGQIVDRQHMSESHNSLPMRICFG</sequence>
<keyword evidence="2" id="KW-0539">Nucleus</keyword>
<proteinExistence type="predicted"/>
<evidence type="ECO:0000256" key="2">
    <source>
        <dbReference type="ARBA" id="ARBA00023242"/>
    </source>
</evidence>
<reference evidence="4" key="1">
    <citation type="submission" date="2021-12" db="EMBL/GenBank/DDBJ databases">
        <title>Convergent genome expansion in fungi linked to evolution of root-endophyte symbiosis.</title>
        <authorList>
            <consortium name="DOE Joint Genome Institute"/>
            <person name="Ke Y.-H."/>
            <person name="Bonito G."/>
            <person name="Liao H.-L."/>
            <person name="Looney B."/>
            <person name="Rojas-Flechas A."/>
            <person name="Nash J."/>
            <person name="Hameed K."/>
            <person name="Schadt C."/>
            <person name="Martin F."/>
            <person name="Crous P.W."/>
            <person name="Miettinen O."/>
            <person name="Magnuson J.K."/>
            <person name="Labbe J."/>
            <person name="Jacobson D."/>
            <person name="Doktycz M.J."/>
            <person name="Veneault-Fourrey C."/>
            <person name="Kuo A."/>
            <person name="Mondo S."/>
            <person name="Calhoun S."/>
            <person name="Riley R."/>
            <person name="Ohm R."/>
            <person name="LaButti K."/>
            <person name="Andreopoulos B."/>
            <person name="Pangilinan J."/>
            <person name="Nolan M."/>
            <person name="Tritt A."/>
            <person name="Clum A."/>
            <person name="Lipzen A."/>
            <person name="Daum C."/>
            <person name="Barry K."/>
            <person name="Grigoriev I.V."/>
            <person name="Vilgalys R."/>
        </authorList>
    </citation>
    <scope>NUCLEOTIDE SEQUENCE</scope>
    <source>
        <strain evidence="4">PMI_201</strain>
    </source>
</reference>
<keyword evidence="5" id="KW-1185">Reference proteome</keyword>
<dbReference type="PANTHER" id="PTHR37534:SF46">
    <property type="entry name" value="ZN(II)2CYS6 TRANSCRIPTION FACTOR (EUROFUNG)"/>
    <property type="match status" value="1"/>
</dbReference>
<evidence type="ECO:0000256" key="1">
    <source>
        <dbReference type="ARBA" id="ARBA00004123"/>
    </source>
</evidence>
<comment type="caution">
    <text evidence="4">The sequence shown here is derived from an EMBL/GenBank/DDBJ whole genome shotgun (WGS) entry which is preliminary data.</text>
</comment>
<evidence type="ECO:0000313" key="4">
    <source>
        <dbReference type="EMBL" id="KAH8696617.1"/>
    </source>
</evidence>
<accession>A0AAD4KRJ2</accession>
<evidence type="ECO:0000256" key="3">
    <source>
        <dbReference type="SAM" id="MobiDB-lite"/>
    </source>
</evidence>
<protein>
    <submittedName>
        <fullName evidence="4">Fungal-specific transcription factor domain-containing protein</fullName>
    </submittedName>
</protein>
<dbReference type="PANTHER" id="PTHR37534">
    <property type="entry name" value="TRANSCRIPTIONAL ACTIVATOR PROTEIN UGA3"/>
    <property type="match status" value="1"/>
</dbReference>
<dbReference type="Proteomes" id="UP001201262">
    <property type="component" value="Unassembled WGS sequence"/>
</dbReference>
<dbReference type="EMBL" id="JAJTJA010000007">
    <property type="protein sequence ID" value="KAH8696617.1"/>
    <property type="molecule type" value="Genomic_DNA"/>
</dbReference>
<feature type="region of interest" description="Disordered" evidence="3">
    <location>
        <begin position="1"/>
        <end position="30"/>
    </location>
</feature>
<name>A0AAD4KRJ2_9EURO</name>
<dbReference type="InterPro" id="IPR021858">
    <property type="entry name" value="Fun_TF"/>
</dbReference>
<dbReference type="AlphaFoldDB" id="A0AAD4KRJ2"/>
<dbReference type="GO" id="GO:0005634">
    <property type="term" value="C:nucleus"/>
    <property type="evidence" value="ECO:0007669"/>
    <property type="project" value="UniProtKB-SubCell"/>
</dbReference>